<evidence type="ECO:0000259" key="13">
    <source>
        <dbReference type="Pfam" id="PF16916"/>
    </source>
</evidence>
<evidence type="ECO:0000256" key="6">
    <source>
        <dbReference type="ARBA" id="ARBA00022753"/>
    </source>
</evidence>
<keyword evidence="5" id="KW-0479">Metal-binding</keyword>
<evidence type="ECO:0000256" key="10">
    <source>
        <dbReference type="ARBA" id="ARBA00023329"/>
    </source>
</evidence>
<evidence type="ECO:0000313" key="15">
    <source>
        <dbReference type="RefSeq" id="XP_010769930.1"/>
    </source>
</evidence>
<keyword evidence="8" id="KW-0864">Zinc transport</keyword>
<evidence type="ECO:0000256" key="1">
    <source>
        <dbReference type="ARBA" id="ARBA00004608"/>
    </source>
</evidence>
<dbReference type="PANTHER" id="PTHR11562:SF30">
    <property type="entry name" value="PROTON-COUPLED ZINC ANTIPORTER SLC30A3-RELATED"/>
    <property type="match status" value="1"/>
</dbReference>
<dbReference type="GO" id="GO:0010008">
    <property type="term" value="C:endosome membrane"/>
    <property type="evidence" value="ECO:0007669"/>
    <property type="project" value="UniProtKB-SubCell"/>
</dbReference>
<evidence type="ECO:0000256" key="12">
    <source>
        <dbReference type="SAM" id="Phobius"/>
    </source>
</evidence>
<dbReference type="Pfam" id="PF16916">
    <property type="entry name" value="ZT_dimer"/>
    <property type="match status" value="1"/>
</dbReference>
<feature type="non-terminal residue" evidence="15">
    <location>
        <position position="1"/>
    </location>
</feature>
<protein>
    <submittedName>
        <fullName evidence="15">Zinc transporter 2</fullName>
    </submittedName>
</protein>
<dbReference type="GO" id="GO:0005886">
    <property type="term" value="C:plasma membrane"/>
    <property type="evidence" value="ECO:0007669"/>
    <property type="project" value="TreeGrafter"/>
</dbReference>
<dbReference type="InterPro" id="IPR050681">
    <property type="entry name" value="CDF/SLC30A"/>
</dbReference>
<dbReference type="OrthoDB" id="9944568at2759"/>
<feature type="transmembrane region" description="Helical" evidence="12">
    <location>
        <begin position="12"/>
        <end position="30"/>
    </location>
</feature>
<name>A0A6I9N7A2_9TELE</name>
<comment type="catalytic activity">
    <reaction evidence="11">
        <text>Zn(2+)(in) + 2 H(+)(out) = Zn(2+)(out) + 2 H(+)(in)</text>
        <dbReference type="Rhea" id="RHEA:72627"/>
        <dbReference type="ChEBI" id="CHEBI:15378"/>
        <dbReference type="ChEBI" id="CHEBI:29105"/>
    </reaction>
</comment>
<feature type="domain" description="Cation efflux protein cytoplasmic" evidence="13">
    <location>
        <begin position="38"/>
        <end position="111"/>
    </location>
</feature>
<dbReference type="Proteomes" id="UP000504611">
    <property type="component" value="Unplaced"/>
</dbReference>
<evidence type="ECO:0000256" key="8">
    <source>
        <dbReference type="ARBA" id="ARBA00022906"/>
    </source>
</evidence>
<accession>A0A6I9N7A2</accession>
<dbReference type="NCBIfam" id="TIGR01297">
    <property type="entry name" value="CDF"/>
    <property type="match status" value="1"/>
</dbReference>
<evidence type="ECO:0000256" key="2">
    <source>
        <dbReference type="ARBA" id="ARBA00004644"/>
    </source>
</evidence>
<keyword evidence="9" id="KW-0770">Synapse</keyword>
<dbReference type="GO" id="GO:0046872">
    <property type="term" value="F:metal ion binding"/>
    <property type="evidence" value="ECO:0007669"/>
    <property type="project" value="UniProtKB-KW"/>
</dbReference>
<evidence type="ECO:0000313" key="14">
    <source>
        <dbReference type="Proteomes" id="UP000504611"/>
    </source>
</evidence>
<evidence type="ECO:0000256" key="5">
    <source>
        <dbReference type="ARBA" id="ARBA00022723"/>
    </source>
</evidence>
<dbReference type="SUPFAM" id="SSF160240">
    <property type="entry name" value="Cation efflux protein cytoplasmic domain-like"/>
    <property type="match status" value="1"/>
</dbReference>
<dbReference type="GO" id="GO:0005385">
    <property type="term" value="F:zinc ion transmembrane transporter activity"/>
    <property type="evidence" value="ECO:0007669"/>
    <property type="project" value="TreeGrafter"/>
</dbReference>
<evidence type="ECO:0000256" key="7">
    <source>
        <dbReference type="ARBA" id="ARBA00022833"/>
    </source>
</evidence>
<dbReference type="GO" id="GO:0010043">
    <property type="term" value="P:response to zinc ion"/>
    <property type="evidence" value="ECO:0007669"/>
    <property type="project" value="TreeGrafter"/>
</dbReference>
<evidence type="ECO:0000256" key="9">
    <source>
        <dbReference type="ARBA" id="ARBA00023018"/>
    </source>
</evidence>
<dbReference type="InterPro" id="IPR036837">
    <property type="entry name" value="Cation_efflux_CTD_sf"/>
</dbReference>
<keyword evidence="8" id="KW-0813">Transport</keyword>
<dbReference type="GO" id="GO:0015297">
    <property type="term" value="F:antiporter activity"/>
    <property type="evidence" value="ECO:0007669"/>
    <property type="project" value="UniProtKB-KW"/>
</dbReference>
<organism evidence="14 15">
    <name type="scientific">Notothenia coriiceps</name>
    <name type="common">black rockcod</name>
    <dbReference type="NCBI Taxonomy" id="8208"/>
    <lineage>
        <taxon>Eukaryota</taxon>
        <taxon>Metazoa</taxon>
        <taxon>Chordata</taxon>
        <taxon>Craniata</taxon>
        <taxon>Vertebrata</taxon>
        <taxon>Euteleostomi</taxon>
        <taxon>Actinopterygii</taxon>
        <taxon>Neopterygii</taxon>
        <taxon>Teleostei</taxon>
        <taxon>Neoteleostei</taxon>
        <taxon>Acanthomorphata</taxon>
        <taxon>Eupercaria</taxon>
        <taxon>Perciformes</taxon>
        <taxon>Notothenioidei</taxon>
        <taxon>Nototheniidae</taxon>
        <taxon>Notothenia</taxon>
    </lineage>
</organism>
<evidence type="ECO:0000256" key="4">
    <source>
        <dbReference type="ARBA" id="ARBA00022449"/>
    </source>
</evidence>
<dbReference type="InterPro" id="IPR027470">
    <property type="entry name" value="Cation_efflux_CTD"/>
</dbReference>
<keyword evidence="14" id="KW-1185">Reference proteome</keyword>
<dbReference type="InterPro" id="IPR002524">
    <property type="entry name" value="Cation_efflux"/>
</dbReference>
<comment type="subcellular location">
    <subcellularLocation>
        <location evidence="2">Cytoplasmic vesicle</location>
        <location evidence="2">Secretory vesicle</location>
        <location evidence="2">Synaptic vesicle membrane</location>
        <topology evidence="2">Multi-pass membrane protein</topology>
    </subcellularLocation>
    <subcellularLocation>
        <location evidence="1">Endosome membrane</location>
    </subcellularLocation>
</comment>
<keyword evidence="8" id="KW-0406">Ion transport</keyword>
<keyword evidence="4" id="KW-0050">Antiport</keyword>
<comment type="similarity">
    <text evidence="3">Belongs to the cation diffusion facilitator (CDF) transporter (TC 2.A.4) family. SLC30A subfamily.</text>
</comment>
<gene>
    <name evidence="15" type="primary">slc30a2</name>
</gene>
<evidence type="ECO:0000256" key="3">
    <source>
        <dbReference type="ARBA" id="ARBA00008873"/>
    </source>
</evidence>
<dbReference type="PANTHER" id="PTHR11562">
    <property type="entry name" value="CATION EFFLUX PROTEIN/ ZINC TRANSPORTER"/>
    <property type="match status" value="1"/>
</dbReference>
<dbReference type="AlphaFoldDB" id="A0A6I9N7A2"/>
<sequence>PEYKVADPICTFLFSIFVLFTTITILRDVFRILLEGAPKGIEFNSVKEVLLSVNKVKSMHSLHLWALTLGQALVSVHLAIEEGADAQSVLQEATELLNTKFGFHSITIQVELHSEEMNHCCHCQDPQD</sequence>
<keyword evidence="12" id="KW-0472">Membrane</keyword>
<dbReference type="CTD" id="7780"/>
<dbReference type="RefSeq" id="XP_010769930.1">
    <property type="nucleotide sequence ID" value="XM_010771628.1"/>
</dbReference>
<reference evidence="15" key="1">
    <citation type="submission" date="2025-08" db="UniProtKB">
        <authorList>
            <consortium name="RefSeq"/>
        </authorList>
    </citation>
    <scope>IDENTIFICATION</scope>
    <source>
        <tissue evidence="15">Muscle</tissue>
    </source>
</reference>
<keyword evidence="6" id="KW-0967">Endosome</keyword>
<keyword evidence="12" id="KW-1133">Transmembrane helix</keyword>
<dbReference type="KEGG" id="ncc:104945900"/>
<evidence type="ECO:0000256" key="11">
    <source>
        <dbReference type="ARBA" id="ARBA00048349"/>
    </source>
</evidence>
<proteinExistence type="inferred from homology"/>
<keyword evidence="12" id="KW-0812">Transmembrane</keyword>
<dbReference type="GO" id="GO:0030672">
    <property type="term" value="C:synaptic vesicle membrane"/>
    <property type="evidence" value="ECO:0007669"/>
    <property type="project" value="UniProtKB-SubCell"/>
</dbReference>
<keyword evidence="7" id="KW-0862">Zinc</keyword>
<keyword evidence="10" id="KW-0968">Cytoplasmic vesicle</keyword>